<dbReference type="Proteomes" id="UP001062846">
    <property type="component" value="Chromosome 3"/>
</dbReference>
<keyword evidence="2" id="KW-1185">Reference proteome</keyword>
<sequence>MIRAAQCDQNVILRVPARNQQKKITGKGLIREVFLLNGSEKNCTDQALHGLFFCCFLASTLKNTF</sequence>
<gene>
    <name evidence="1" type="ORF">RHMOL_Rhmol03G0146700</name>
</gene>
<accession>A0ACC0PDZ3</accession>
<comment type="caution">
    <text evidence="1">The sequence shown here is derived from an EMBL/GenBank/DDBJ whole genome shotgun (WGS) entry which is preliminary data.</text>
</comment>
<evidence type="ECO:0000313" key="1">
    <source>
        <dbReference type="EMBL" id="KAI8563917.1"/>
    </source>
</evidence>
<dbReference type="EMBL" id="CM046390">
    <property type="protein sequence ID" value="KAI8563917.1"/>
    <property type="molecule type" value="Genomic_DNA"/>
</dbReference>
<reference evidence="1" key="1">
    <citation type="submission" date="2022-02" db="EMBL/GenBank/DDBJ databases">
        <title>Plant Genome Project.</title>
        <authorList>
            <person name="Zhang R.-G."/>
        </authorList>
    </citation>
    <scope>NUCLEOTIDE SEQUENCE</scope>
    <source>
        <strain evidence="1">AT1</strain>
    </source>
</reference>
<evidence type="ECO:0000313" key="2">
    <source>
        <dbReference type="Proteomes" id="UP001062846"/>
    </source>
</evidence>
<name>A0ACC0PDZ3_RHOML</name>
<organism evidence="1 2">
    <name type="scientific">Rhododendron molle</name>
    <name type="common">Chinese azalea</name>
    <name type="synonym">Azalea mollis</name>
    <dbReference type="NCBI Taxonomy" id="49168"/>
    <lineage>
        <taxon>Eukaryota</taxon>
        <taxon>Viridiplantae</taxon>
        <taxon>Streptophyta</taxon>
        <taxon>Embryophyta</taxon>
        <taxon>Tracheophyta</taxon>
        <taxon>Spermatophyta</taxon>
        <taxon>Magnoliopsida</taxon>
        <taxon>eudicotyledons</taxon>
        <taxon>Gunneridae</taxon>
        <taxon>Pentapetalae</taxon>
        <taxon>asterids</taxon>
        <taxon>Ericales</taxon>
        <taxon>Ericaceae</taxon>
        <taxon>Ericoideae</taxon>
        <taxon>Rhodoreae</taxon>
        <taxon>Rhododendron</taxon>
    </lineage>
</organism>
<proteinExistence type="predicted"/>
<protein>
    <submittedName>
        <fullName evidence="1">Uncharacterized protein</fullName>
    </submittedName>
</protein>